<protein>
    <submittedName>
        <fullName evidence="1">DUF3052 family protein</fullName>
    </submittedName>
</protein>
<name>A0A9X1X7Q2_9BACL</name>
<dbReference type="Proteomes" id="UP001139011">
    <property type="component" value="Unassembled WGS sequence"/>
</dbReference>
<dbReference type="InterPro" id="IPR021412">
    <property type="entry name" value="DUF3052"/>
</dbReference>
<gene>
    <name evidence="1" type="ORF">LCY76_03320</name>
</gene>
<dbReference type="Pfam" id="PF11253">
    <property type="entry name" value="DUF3052"/>
    <property type="match status" value="1"/>
</dbReference>
<reference evidence="1" key="1">
    <citation type="submission" date="2021-09" db="EMBL/GenBank/DDBJ databases">
        <title>Genome analysis of Fictibacillus sp. KIGAM418 isolated from marine sediment.</title>
        <authorList>
            <person name="Seo M.-J."/>
            <person name="Cho E.-S."/>
            <person name="Hwang C.Y."/>
        </authorList>
    </citation>
    <scope>NUCLEOTIDE SEQUENCE</scope>
    <source>
        <strain evidence="1">KIGAM418</strain>
    </source>
</reference>
<dbReference type="RefSeq" id="WP_248251451.1">
    <property type="nucleotide sequence ID" value="NZ_JAIWJX010000002.1"/>
</dbReference>
<dbReference type="AlphaFoldDB" id="A0A9X1X7Q2"/>
<proteinExistence type="predicted"/>
<accession>A0A9X1X7Q2</accession>
<organism evidence="1 2">
    <name type="scientific">Fictibacillus marinisediminis</name>
    <dbReference type="NCBI Taxonomy" id="2878389"/>
    <lineage>
        <taxon>Bacteria</taxon>
        <taxon>Bacillati</taxon>
        <taxon>Bacillota</taxon>
        <taxon>Bacilli</taxon>
        <taxon>Bacillales</taxon>
        <taxon>Fictibacillaceae</taxon>
        <taxon>Fictibacillus</taxon>
    </lineage>
</organism>
<comment type="caution">
    <text evidence="1">The sequence shown here is derived from an EMBL/GenBank/DDBJ whole genome shotgun (WGS) entry which is preliminary data.</text>
</comment>
<sequence>MGLVKKLQIKTGYSVAVLNAPEGFSLPKEEFPEGARLVDRPEGELDSVLLFAKDSGELKQFATDAANHLKDDGLLWVAYPKKSSKIKSDISRDQGWDVLKEKGYEGVSLVSVDEKWSAFRFRERKYIKSLNE</sequence>
<evidence type="ECO:0000313" key="1">
    <source>
        <dbReference type="EMBL" id="MCK6255652.1"/>
    </source>
</evidence>
<dbReference type="EMBL" id="JAIWJX010000002">
    <property type="protein sequence ID" value="MCK6255652.1"/>
    <property type="molecule type" value="Genomic_DNA"/>
</dbReference>
<evidence type="ECO:0000313" key="2">
    <source>
        <dbReference type="Proteomes" id="UP001139011"/>
    </source>
</evidence>
<keyword evidence="2" id="KW-1185">Reference proteome</keyword>